<dbReference type="EMBL" id="MU007132">
    <property type="protein sequence ID" value="KAF2418028.1"/>
    <property type="molecule type" value="Genomic_DNA"/>
</dbReference>
<keyword evidence="3" id="KW-1185">Reference proteome</keyword>
<protein>
    <submittedName>
        <fullName evidence="2">Uncharacterized protein</fullName>
    </submittedName>
</protein>
<evidence type="ECO:0000256" key="1">
    <source>
        <dbReference type="SAM" id="MobiDB-lite"/>
    </source>
</evidence>
<evidence type="ECO:0000313" key="3">
    <source>
        <dbReference type="Proteomes" id="UP000800235"/>
    </source>
</evidence>
<evidence type="ECO:0000313" key="2">
    <source>
        <dbReference type="EMBL" id="KAF2418028.1"/>
    </source>
</evidence>
<feature type="region of interest" description="Disordered" evidence="1">
    <location>
        <begin position="1"/>
        <end position="95"/>
    </location>
</feature>
<organism evidence="2 3">
    <name type="scientific">Tothia fuscella</name>
    <dbReference type="NCBI Taxonomy" id="1048955"/>
    <lineage>
        <taxon>Eukaryota</taxon>
        <taxon>Fungi</taxon>
        <taxon>Dikarya</taxon>
        <taxon>Ascomycota</taxon>
        <taxon>Pezizomycotina</taxon>
        <taxon>Dothideomycetes</taxon>
        <taxon>Pleosporomycetidae</taxon>
        <taxon>Venturiales</taxon>
        <taxon>Cylindrosympodiaceae</taxon>
        <taxon>Tothia</taxon>
    </lineage>
</organism>
<feature type="compositionally biased region" description="Polar residues" evidence="1">
    <location>
        <begin position="1"/>
        <end position="15"/>
    </location>
</feature>
<dbReference type="OrthoDB" id="3945812at2759"/>
<dbReference type="Proteomes" id="UP000800235">
    <property type="component" value="Unassembled WGS sequence"/>
</dbReference>
<feature type="compositionally biased region" description="Polar residues" evidence="1">
    <location>
        <begin position="37"/>
        <end position="54"/>
    </location>
</feature>
<gene>
    <name evidence="2" type="ORF">EJ08DRAFT_683962</name>
</gene>
<dbReference type="AlphaFoldDB" id="A0A9P4TSY1"/>
<name>A0A9P4TSY1_9PEZI</name>
<sequence length="123" mass="13265">MSTSPDSIPSPTARSFFNAITERVRGRSRSRSPAPITRNSQISPPETRVPIQSESTDRPQAGRSFSSSTTIVGPGSPVERTASTGGADRSQFDSMAYGRHSSEWLFKSQKTLKRQNTSGSTAS</sequence>
<reference evidence="2" key="1">
    <citation type="journal article" date="2020" name="Stud. Mycol.">
        <title>101 Dothideomycetes genomes: a test case for predicting lifestyles and emergence of pathogens.</title>
        <authorList>
            <person name="Haridas S."/>
            <person name="Albert R."/>
            <person name="Binder M."/>
            <person name="Bloem J."/>
            <person name="Labutti K."/>
            <person name="Salamov A."/>
            <person name="Andreopoulos B."/>
            <person name="Baker S."/>
            <person name="Barry K."/>
            <person name="Bills G."/>
            <person name="Bluhm B."/>
            <person name="Cannon C."/>
            <person name="Castanera R."/>
            <person name="Culley D."/>
            <person name="Daum C."/>
            <person name="Ezra D."/>
            <person name="Gonzalez J."/>
            <person name="Henrissat B."/>
            <person name="Kuo A."/>
            <person name="Liang C."/>
            <person name="Lipzen A."/>
            <person name="Lutzoni F."/>
            <person name="Magnuson J."/>
            <person name="Mondo S."/>
            <person name="Nolan M."/>
            <person name="Ohm R."/>
            <person name="Pangilinan J."/>
            <person name="Park H.-J."/>
            <person name="Ramirez L."/>
            <person name="Alfaro M."/>
            <person name="Sun H."/>
            <person name="Tritt A."/>
            <person name="Yoshinaga Y."/>
            <person name="Zwiers L.-H."/>
            <person name="Turgeon B."/>
            <person name="Goodwin S."/>
            <person name="Spatafora J."/>
            <person name="Crous P."/>
            <person name="Grigoriev I."/>
        </authorList>
    </citation>
    <scope>NUCLEOTIDE SEQUENCE</scope>
    <source>
        <strain evidence="2">CBS 130266</strain>
    </source>
</reference>
<accession>A0A9P4TSY1</accession>
<proteinExistence type="predicted"/>
<comment type="caution">
    <text evidence="2">The sequence shown here is derived from an EMBL/GenBank/DDBJ whole genome shotgun (WGS) entry which is preliminary data.</text>
</comment>